<dbReference type="InterPro" id="IPR014054">
    <property type="entry name" value="Phage_regulatory_Rha"/>
</dbReference>
<dbReference type="AlphaFoldDB" id="A0A1H9QB67"/>
<gene>
    <name evidence="2" type="ORF">SAMN05216548_12627</name>
</gene>
<dbReference type="EMBL" id="FOFG01000026">
    <property type="protein sequence ID" value="SER57415.1"/>
    <property type="molecule type" value="Genomic_DNA"/>
</dbReference>
<dbReference type="RefSeq" id="WP_092499821.1">
    <property type="nucleotide sequence ID" value="NZ_FOFG01000026.1"/>
</dbReference>
<proteinExistence type="predicted"/>
<dbReference type="STRING" id="1855383.SAMN05216548_12627"/>
<sequence>MEASTENVGGALVPADQRQAESQPVVFYQDGTARTNSREVARVFEKNHRDVLRAVGNLLQQEPDLGLRSFTQTPFIEASTGQTYRSFDMDRDGFTLLAMGFTGAKALKWKLRYIETFNTMEAELRRGSQDVAALLNDPATLRRALADYSERVITLEGQVEQLAPKAEGFDRIASTSGSLTVTAAAKTLQVGPKELFTWLRAHSWIYRSGDGRELAYQTKLQAGLLEHKLARVPRENGDLLTVTQVRVTPKGLAKLSELIVDRPAQH</sequence>
<dbReference type="Pfam" id="PF09669">
    <property type="entry name" value="Phage_pRha"/>
    <property type="match status" value="1"/>
</dbReference>
<reference evidence="2 3" key="1">
    <citation type="submission" date="2016-10" db="EMBL/GenBank/DDBJ databases">
        <authorList>
            <person name="de Groot N.N."/>
        </authorList>
    </citation>
    <scope>NUCLEOTIDE SEQUENCE [LARGE SCALE GENOMIC DNA]</scope>
    <source>
        <strain evidence="2 3">A52C2</strain>
    </source>
</reference>
<dbReference type="Pfam" id="PF03374">
    <property type="entry name" value="ANT"/>
    <property type="match status" value="1"/>
</dbReference>
<name>A0A1H9QB67_9HYPH</name>
<organism evidence="2 3">
    <name type="scientific">Faunimonas pinastri</name>
    <dbReference type="NCBI Taxonomy" id="1855383"/>
    <lineage>
        <taxon>Bacteria</taxon>
        <taxon>Pseudomonadati</taxon>
        <taxon>Pseudomonadota</taxon>
        <taxon>Alphaproteobacteria</taxon>
        <taxon>Hyphomicrobiales</taxon>
        <taxon>Afifellaceae</taxon>
        <taxon>Faunimonas</taxon>
    </lineage>
</organism>
<evidence type="ECO:0000259" key="1">
    <source>
        <dbReference type="Pfam" id="PF03374"/>
    </source>
</evidence>
<evidence type="ECO:0000313" key="3">
    <source>
        <dbReference type="Proteomes" id="UP000199647"/>
    </source>
</evidence>
<dbReference type="NCBIfam" id="TIGR02681">
    <property type="entry name" value="phage_pRha"/>
    <property type="match status" value="1"/>
</dbReference>
<keyword evidence="3" id="KW-1185">Reference proteome</keyword>
<evidence type="ECO:0000313" key="2">
    <source>
        <dbReference type="EMBL" id="SER57415.1"/>
    </source>
</evidence>
<feature type="domain" description="Antirepressor protein C-terminal" evidence="1">
    <location>
        <begin position="156"/>
        <end position="259"/>
    </location>
</feature>
<dbReference type="OrthoDB" id="9808959at2"/>
<accession>A0A1H9QB67</accession>
<protein>
    <submittedName>
        <fullName evidence="2">Phage regulatory protein, rha family</fullName>
    </submittedName>
</protein>
<dbReference type="GO" id="GO:0003677">
    <property type="term" value="F:DNA binding"/>
    <property type="evidence" value="ECO:0007669"/>
    <property type="project" value="InterPro"/>
</dbReference>
<dbReference type="InterPro" id="IPR005039">
    <property type="entry name" value="Ant_C"/>
</dbReference>
<dbReference type="Proteomes" id="UP000199647">
    <property type="component" value="Unassembled WGS sequence"/>
</dbReference>